<evidence type="ECO:0000259" key="10">
    <source>
        <dbReference type="Pfam" id="PF17917"/>
    </source>
</evidence>
<evidence type="ECO:0000256" key="5">
    <source>
        <dbReference type="ARBA" id="ARBA00022801"/>
    </source>
</evidence>
<dbReference type="PANTHER" id="PTHR48475">
    <property type="entry name" value="RIBONUCLEASE H"/>
    <property type="match status" value="1"/>
</dbReference>
<evidence type="ECO:0000256" key="2">
    <source>
        <dbReference type="ARBA" id="ARBA00022695"/>
    </source>
</evidence>
<evidence type="ECO:0000313" key="12">
    <source>
        <dbReference type="Proteomes" id="UP000307756"/>
    </source>
</evidence>
<feature type="domain" description="Reverse transcriptase RNase H-like" evidence="10">
    <location>
        <begin position="228"/>
        <end position="331"/>
    </location>
</feature>
<feature type="non-terminal residue" evidence="11">
    <location>
        <position position="1"/>
    </location>
</feature>
<dbReference type="EMBL" id="SWBM01000028">
    <property type="protein sequence ID" value="TKC12034.1"/>
    <property type="molecule type" value="Genomic_DNA"/>
</dbReference>
<dbReference type="Pfam" id="PF13456">
    <property type="entry name" value="RVT_3"/>
    <property type="match status" value="1"/>
</dbReference>
<keyword evidence="6 11" id="KW-0695">RNA-directed DNA polymerase</keyword>
<evidence type="ECO:0000256" key="7">
    <source>
        <dbReference type="SAM" id="MobiDB-lite"/>
    </source>
</evidence>
<accession>A0A4U1CTB2</accession>
<keyword evidence="3" id="KW-0540">Nuclease</keyword>
<dbReference type="Pfam" id="PF17917">
    <property type="entry name" value="RT_RNaseH"/>
    <property type="match status" value="1"/>
</dbReference>
<keyword evidence="5" id="KW-0378">Hydrolase</keyword>
<protein>
    <submittedName>
        <fullName evidence="11">Reverse transcriptase-like protein</fullName>
    </submittedName>
</protein>
<evidence type="ECO:0000259" key="8">
    <source>
        <dbReference type="Pfam" id="PF00078"/>
    </source>
</evidence>
<dbReference type="InterPro" id="IPR000477">
    <property type="entry name" value="RT_dom"/>
</dbReference>
<dbReference type="Gene3D" id="3.30.420.10">
    <property type="entry name" value="Ribonuclease H-like superfamily/Ribonuclease H"/>
    <property type="match status" value="1"/>
</dbReference>
<dbReference type="GO" id="GO:0003964">
    <property type="term" value="F:RNA-directed DNA polymerase activity"/>
    <property type="evidence" value="ECO:0007669"/>
    <property type="project" value="UniProtKB-KW"/>
</dbReference>
<dbReference type="Proteomes" id="UP000307756">
    <property type="component" value="Unassembled WGS sequence"/>
</dbReference>
<sequence>PLPRIDQVVDSTAGCEALCFLDAYSGYHQIALKESDQLATSFVTPCGVFCYTAMAFGLKNAGATFQRCMNQCLGDLVGQTVEVYVDDIVVKSKLADDLVQDLEATFDRLRANCVKLNLEKCVFGVSKGLLLGFVVSARGIEANPQKIVAITNMGPLSSVKDVQKLAGCLAALGRFVSRLGERGLPLYKLLKRDGRFEWNVEAQQALDQLKHMLTKPPILVPPREGEHLLLYVAATTQVVSAVLVVEREEEGHALKIQHPVYYISEVLTESKTRYLHIQKMIYAILIAKRKLRHYFDAHRVTVVTEHALGEVINNREATGRITKWSLELMGYDISYAPRSAIKSQILADFVAEWTETQLPQAPADLEYWVLHFDGAQNRTGSGVGVVFISPMGVMMRYAIRLHFPALNNMAEYEALLARLRIAKELGIHRLEARGDSQLVVDQVNGDAKCYNPKLAVYCEAARRAQEKFKGLGFVHLRREYNKAADELAKLASWRQPVPPGVFADDQHQPSVNFNDEAPSLGPNPDSCSAPREVPTKRG</sequence>
<evidence type="ECO:0000256" key="3">
    <source>
        <dbReference type="ARBA" id="ARBA00022722"/>
    </source>
</evidence>
<dbReference type="CDD" id="cd09279">
    <property type="entry name" value="RNase_HI_like"/>
    <property type="match status" value="1"/>
</dbReference>
<dbReference type="SUPFAM" id="SSF53098">
    <property type="entry name" value="Ribonuclease H-like"/>
    <property type="match status" value="1"/>
</dbReference>
<dbReference type="PANTHER" id="PTHR48475:SF1">
    <property type="entry name" value="RNASE H TYPE-1 DOMAIN-CONTAINING PROTEIN"/>
    <property type="match status" value="1"/>
</dbReference>
<dbReference type="OrthoDB" id="1463769at2"/>
<dbReference type="AlphaFoldDB" id="A0A4U1CTB2"/>
<dbReference type="Gene3D" id="3.30.70.270">
    <property type="match status" value="2"/>
</dbReference>
<feature type="region of interest" description="Disordered" evidence="7">
    <location>
        <begin position="498"/>
        <end position="538"/>
    </location>
</feature>
<dbReference type="InterPro" id="IPR012337">
    <property type="entry name" value="RNaseH-like_sf"/>
</dbReference>
<dbReference type="Pfam" id="PF00078">
    <property type="entry name" value="RVT_1"/>
    <property type="match status" value="1"/>
</dbReference>
<organism evidence="11 12">
    <name type="scientific">Robertmurraya kyonggiensis</name>
    <dbReference type="NCBI Taxonomy" id="1037680"/>
    <lineage>
        <taxon>Bacteria</taxon>
        <taxon>Bacillati</taxon>
        <taxon>Bacillota</taxon>
        <taxon>Bacilli</taxon>
        <taxon>Bacillales</taxon>
        <taxon>Bacillaceae</taxon>
        <taxon>Robertmurraya</taxon>
    </lineage>
</organism>
<dbReference type="GO" id="GO:0004523">
    <property type="term" value="F:RNA-DNA hybrid ribonuclease activity"/>
    <property type="evidence" value="ECO:0007669"/>
    <property type="project" value="InterPro"/>
</dbReference>
<evidence type="ECO:0000256" key="4">
    <source>
        <dbReference type="ARBA" id="ARBA00022759"/>
    </source>
</evidence>
<dbReference type="InterPro" id="IPR041373">
    <property type="entry name" value="RT_RNaseH"/>
</dbReference>
<dbReference type="InterPro" id="IPR002156">
    <property type="entry name" value="RNaseH_domain"/>
</dbReference>
<evidence type="ECO:0000256" key="6">
    <source>
        <dbReference type="ARBA" id="ARBA00022918"/>
    </source>
</evidence>
<dbReference type="InterPro" id="IPR043128">
    <property type="entry name" value="Rev_trsase/Diguanyl_cyclase"/>
</dbReference>
<evidence type="ECO:0000256" key="1">
    <source>
        <dbReference type="ARBA" id="ARBA00022679"/>
    </source>
</evidence>
<reference evidence="11 12" key="1">
    <citation type="journal article" date="2011" name="J. Microbiol.">
        <title>Bacillus kyonggiensis sp. nov., isolated from soil of a lettuce field.</title>
        <authorList>
            <person name="Dong K."/>
            <person name="Lee S."/>
        </authorList>
    </citation>
    <scope>NUCLEOTIDE SEQUENCE [LARGE SCALE GENOMIC DNA]</scope>
    <source>
        <strain evidence="11 12">NB22</strain>
    </source>
</reference>
<name>A0A4U1CTB2_9BACI</name>
<keyword evidence="2" id="KW-0548">Nucleotidyltransferase</keyword>
<dbReference type="SUPFAM" id="SSF56672">
    <property type="entry name" value="DNA/RNA polymerases"/>
    <property type="match status" value="1"/>
</dbReference>
<keyword evidence="1" id="KW-0808">Transferase</keyword>
<comment type="caution">
    <text evidence="11">The sequence shown here is derived from an EMBL/GenBank/DDBJ whole genome shotgun (WGS) entry which is preliminary data.</text>
</comment>
<feature type="domain" description="Reverse transcriptase" evidence="8">
    <location>
        <begin position="9"/>
        <end position="134"/>
    </location>
</feature>
<dbReference type="GO" id="GO:0003676">
    <property type="term" value="F:nucleic acid binding"/>
    <property type="evidence" value="ECO:0007669"/>
    <property type="project" value="InterPro"/>
</dbReference>
<keyword evidence="4" id="KW-0255">Endonuclease</keyword>
<evidence type="ECO:0000313" key="11">
    <source>
        <dbReference type="EMBL" id="TKC12034.1"/>
    </source>
</evidence>
<dbReference type="InterPro" id="IPR043502">
    <property type="entry name" value="DNA/RNA_pol_sf"/>
</dbReference>
<gene>
    <name evidence="11" type="ORF">FA727_23645</name>
</gene>
<keyword evidence="12" id="KW-1185">Reference proteome</keyword>
<dbReference type="CDD" id="cd01647">
    <property type="entry name" value="RT_LTR"/>
    <property type="match status" value="1"/>
</dbReference>
<dbReference type="InterPro" id="IPR036397">
    <property type="entry name" value="RNaseH_sf"/>
</dbReference>
<feature type="domain" description="RNase H type-1" evidence="9">
    <location>
        <begin position="372"/>
        <end position="491"/>
    </location>
</feature>
<evidence type="ECO:0000259" key="9">
    <source>
        <dbReference type="Pfam" id="PF13456"/>
    </source>
</evidence>
<proteinExistence type="predicted"/>